<name>A0A9D4UYA9_ADICA</name>
<protein>
    <submittedName>
        <fullName evidence="1">Uncharacterized protein</fullName>
    </submittedName>
</protein>
<keyword evidence="2" id="KW-1185">Reference proteome</keyword>
<evidence type="ECO:0000313" key="2">
    <source>
        <dbReference type="Proteomes" id="UP000886520"/>
    </source>
</evidence>
<dbReference type="AlphaFoldDB" id="A0A9D4UYA9"/>
<evidence type="ECO:0000313" key="1">
    <source>
        <dbReference type="EMBL" id="KAI5075642.1"/>
    </source>
</evidence>
<dbReference type="Proteomes" id="UP000886520">
    <property type="component" value="Chromosome 9"/>
</dbReference>
<reference evidence="1" key="1">
    <citation type="submission" date="2021-01" db="EMBL/GenBank/DDBJ databases">
        <title>Adiantum capillus-veneris genome.</title>
        <authorList>
            <person name="Fang Y."/>
            <person name="Liao Q."/>
        </authorList>
    </citation>
    <scope>NUCLEOTIDE SEQUENCE</scope>
    <source>
        <strain evidence="1">H3</strain>
        <tissue evidence="1">Leaf</tissue>
    </source>
</reference>
<gene>
    <name evidence="1" type="ORF">GOP47_0009718</name>
</gene>
<organism evidence="1 2">
    <name type="scientific">Adiantum capillus-veneris</name>
    <name type="common">Maidenhair fern</name>
    <dbReference type="NCBI Taxonomy" id="13818"/>
    <lineage>
        <taxon>Eukaryota</taxon>
        <taxon>Viridiplantae</taxon>
        <taxon>Streptophyta</taxon>
        <taxon>Embryophyta</taxon>
        <taxon>Tracheophyta</taxon>
        <taxon>Polypodiopsida</taxon>
        <taxon>Polypodiidae</taxon>
        <taxon>Polypodiales</taxon>
        <taxon>Pteridineae</taxon>
        <taxon>Pteridaceae</taxon>
        <taxon>Vittarioideae</taxon>
        <taxon>Adiantum</taxon>
    </lineage>
</organism>
<accession>A0A9D4UYA9</accession>
<comment type="caution">
    <text evidence="1">The sequence shown here is derived from an EMBL/GenBank/DDBJ whole genome shotgun (WGS) entry which is preliminary data.</text>
</comment>
<sequence>MRRRASIAGVSSKQSTYIGQLTTRGPNGRHKWLYINLERMSAFQIQMTKEKEKRMWNVKHGLSDEDFKKEERIYQEIRHKYQDRIGKLLNIVDPNLGMRSHLLHMASQRELSLTQFEVSLGAKMKDVEKQALKKVDTLRMAAQRLAFSDRASMHDPTSK</sequence>
<dbReference type="EMBL" id="JABFUD020000009">
    <property type="protein sequence ID" value="KAI5075642.1"/>
    <property type="molecule type" value="Genomic_DNA"/>
</dbReference>
<proteinExistence type="predicted"/>